<feature type="domain" description="HTH cro/C1-type" evidence="2">
    <location>
        <begin position="8"/>
        <end position="61"/>
    </location>
</feature>
<dbReference type="GO" id="GO:0003700">
    <property type="term" value="F:DNA-binding transcription factor activity"/>
    <property type="evidence" value="ECO:0007669"/>
    <property type="project" value="TreeGrafter"/>
</dbReference>
<sequence>MNDLGKRIRKLRREKNLTLAELAGERLTKGMLSLIENGKAQPSIESLHYIAERIGVEVSTLLNDNNVEQLRVLLFEIEEDFKKISNPYIKKDIKKMKQMYEKIQIHREKLLGNHYEEIRLLDIATRLETFLHIDDDPSTMYDVIEFYEKIHAYNQVIHCFSFLGSTAFNRNDYRIALQFMQEGEKRVHPFLHLIDKLSILDMHYILTVLYAAIDDKTNTQRHLELALKIAHENKIYYRLDDFYRFTLSQAIGEGDEVKSRYYLEKLTQHAAFTEDKAATSMLAFFKAHYANNIEKNYKQVPSFASYLDYSIDLEEKKDILILYKIEEAYSYWAQGLYKEAIESSKNIEIPSYVHHPTDLAIMYQGFAIRALSHLELGEKELAKSEILYAYQGVNDFPDTLYKSFIQQAYEKIQYGKRAR</sequence>
<gene>
    <name evidence="3" type="ORF">EK386_09985</name>
</gene>
<dbReference type="GO" id="GO:0005829">
    <property type="term" value="C:cytosol"/>
    <property type="evidence" value="ECO:0007669"/>
    <property type="project" value="TreeGrafter"/>
</dbReference>
<organism evidence="3 4">
    <name type="scientific">Lysinibacillus antri</name>
    <dbReference type="NCBI Taxonomy" id="2498145"/>
    <lineage>
        <taxon>Bacteria</taxon>
        <taxon>Bacillati</taxon>
        <taxon>Bacillota</taxon>
        <taxon>Bacilli</taxon>
        <taxon>Bacillales</taxon>
        <taxon>Bacillaceae</taxon>
        <taxon>Lysinibacillus</taxon>
    </lineage>
</organism>
<dbReference type="InterPro" id="IPR011990">
    <property type="entry name" value="TPR-like_helical_dom_sf"/>
</dbReference>
<evidence type="ECO:0000313" key="4">
    <source>
        <dbReference type="Proteomes" id="UP000287910"/>
    </source>
</evidence>
<dbReference type="SMART" id="SM00530">
    <property type="entry name" value="HTH_XRE"/>
    <property type="match status" value="1"/>
</dbReference>
<dbReference type="GO" id="GO:0003677">
    <property type="term" value="F:DNA binding"/>
    <property type="evidence" value="ECO:0007669"/>
    <property type="project" value="UniProtKB-KW"/>
</dbReference>
<comment type="caution">
    <text evidence="3">The sequence shown here is derived from an EMBL/GenBank/DDBJ whole genome shotgun (WGS) entry which is preliminary data.</text>
</comment>
<keyword evidence="4" id="KW-1185">Reference proteome</keyword>
<dbReference type="InterPro" id="IPR050807">
    <property type="entry name" value="TransReg_Diox_bact_type"/>
</dbReference>
<dbReference type="Proteomes" id="UP000287910">
    <property type="component" value="Unassembled WGS sequence"/>
</dbReference>
<reference evidence="3 4" key="1">
    <citation type="submission" date="2018-12" db="EMBL/GenBank/DDBJ databases">
        <title>Lysinibacillus antri sp. nov., isolated from a cave soil.</title>
        <authorList>
            <person name="Narsing Rao M.P."/>
            <person name="Zhang H."/>
            <person name="Dong Z.-Y."/>
            <person name="Niu X.-K."/>
            <person name="Zhang K."/>
            <person name="Fang B.-Z."/>
            <person name="Kang Y.-Q."/>
            <person name="Xiao M."/>
            <person name="Li W.-J."/>
        </authorList>
    </citation>
    <scope>NUCLEOTIDE SEQUENCE [LARGE SCALE GENOMIC DNA]</scope>
    <source>
        <strain evidence="3 4">SYSU K30002</strain>
    </source>
</reference>
<evidence type="ECO:0000313" key="3">
    <source>
        <dbReference type="EMBL" id="RUL52171.1"/>
    </source>
</evidence>
<protein>
    <submittedName>
        <fullName evidence="3">XRE family transcriptional regulator</fullName>
    </submittedName>
</protein>
<keyword evidence="1" id="KW-0238">DNA-binding</keyword>
<accession>A0A3S0P7Y6</accession>
<name>A0A3S0P7Y6_9BACI</name>
<evidence type="ECO:0000256" key="1">
    <source>
        <dbReference type="ARBA" id="ARBA00023125"/>
    </source>
</evidence>
<dbReference type="InterPro" id="IPR001387">
    <property type="entry name" value="Cro/C1-type_HTH"/>
</dbReference>
<dbReference type="RefSeq" id="WP_126659019.1">
    <property type="nucleotide sequence ID" value="NZ_RYYR01000011.1"/>
</dbReference>
<dbReference type="Pfam" id="PF12844">
    <property type="entry name" value="HTH_19"/>
    <property type="match status" value="1"/>
</dbReference>
<dbReference type="Gene3D" id="1.25.40.10">
    <property type="entry name" value="Tetratricopeptide repeat domain"/>
    <property type="match status" value="1"/>
</dbReference>
<dbReference type="PANTHER" id="PTHR46797:SF1">
    <property type="entry name" value="METHYLPHOSPHONATE SYNTHASE"/>
    <property type="match status" value="1"/>
</dbReference>
<evidence type="ECO:0000259" key="2">
    <source>
        <dbReference type="PROSITE" id="PS50943"/>
    </source>
</evidence>
<dbReference type="EMBL" id="RYYR01000011">
    <property type="protein sequence ID" value="RUL52171.1"/>
    <property type="molecule type" value="Genomic_DNA"/>
</dbReference>
<dbReference type="PROSITE" id="PS50943">
    <property type="entry name" value="HTH_CROC1"/>
    <property type="match status" value="1"/>
</dbReference>
<dbReference type="PANTHER" id="PTHR46797">
    <property type="entry name" value="HTH-TYPE TRANSCRIPTIONAL REGULATOR"/>
    <property type="match status" value="1"/>
</dbReference>
<dbReference type="CDD" id="cd00093">
    <property type="entry name" value="HTH_XRE"/>
    <property type="match status" value="1"/>
</dbReference>
<dbReference type="AlphaFoldDB" id="A0A3S0P7Y6"/>
<dbReference type="SUPFAM" id="SSF47413">
    <property type="entry name" value="lambda repressor-like DNA-binding domains"/>
    <property type="match status" value="1"/>
</dbReference>
<dbReference type="InterPro" id="IPR010982">
    <property type="entry name" value="Lambda_DNA-bd_dom_sf"/>
</dbReference>
<proteinExistence type="predicted"/>